<organism evidence="2 3">
    <name type="scientific">Desulfonatronum thiosulfatophilum</name>
    <dbReference type="NCBI Taxonomy" id="617002"/>
    <lineage>
        <taxon>Bacteria</taxon>
        <taxon>Pseudomonadati</taxon>
        <taxon>Thermodesulfobacteriota</taxon>
        <taxon>Desulfovibrionia</taxon>
        <taxon>Desulfovibrionales</taxon>
        <taxon>Desulfonatronaceae</taxon>
        <taxon>Desulfonatronum</taxon>
    </lineage>
</organism>
<gene>
    <name evidence="2" type="ORF">SAMN05660653_03157</name>
</gene>
<protein>
    <submittedName>
        <fullName evidence="2">Helix-turn-helix domain-containing protein</fullName>
    </submittedName>
</protein>
<dbReference type="Proteomes" id="UP000198771">
    <property type="component" value="Unassembled WGS sequence"/>
</dbReference>
<sequence>MTKKINEMLYSLPDSAQLRTFEAATFLRVRPSSLLEMVRRGDGPKCSRIGGIKNGPLLFKVSDLKHYIEHRRIGGGRA</sequence>
<accession>A0A1G6EUD4</accession>
<dbReference type="EMBL" id="FMXO01000023">
    <property type="protein sequence ID" value="SDB61001.1"/>
    <property type="molecule type" value="Genomic_DNA"/>
</dbReference>
<evidence type="ECO:0000313" key="3">
    <source>
        <dbReference type="Proteomes" id="UP000198771"/>
    </source>
</evidence>
<dbReference type="AlphaFoldDB" id="A0A1G6EUD4"/>
<proteinExistence type="predicted"/>
<keyword evidence="3" id="KW-1185">Reference proteome</keyword>
<name>A0A1G6EUD4_9BACT</name>
<evidence type="ECO:0000259" key="1">
    <source>
        <dbReference type="Pfam" id="PF12728"/>
    </source>
</evidence>
<evidence type="ECO:0000313" key="2">
    <source>
        <dbReference type="EMBL" id="SDB61001.1"/>
    </source>
</evidence>
<feature type="domain" description="Helix-turn-helix" evidence="1">
    <location>
        <begin position="19"/>
        <end position="71"/>
    </location>
</feature>
<dbReference type="InterPro" id="IPR041657">
    <property type="entry name" value="HTH_17"/>
</dbReference>
<dbReference type="Pfam" id="PF12728">
    <property type="entry name" value="HTH_17"/>
    <property type="match status" value="1"/>
</dbReference>
<dbReference type="STRING" id="617002.SAMN05660653_03157"/>
<reference evidence="2 3" key="1">
    <citation type="submission" date="2016-10" db="EMBL/GenBank/DDBJ databases">
        <authorList>
            <person name="de Groot N.N."/>
        </authorList>
    </citation>
    <scope>NUCLEOTIDE SEQUENCE [LARGE SCALE GENOMIC DNA]</scope>
    <source>
        <strain evidence="2 3">ASO4-2</strain>
    </source>
</reference>